<evidence type="ECO:0000313" key="2">
    <source>
        <dbReference type="EMBL" id="MQY17738.1"/>
    </source>
</evidence>
<keyword evidence="3" id="KW-1185">Reference proteome</keyword>
<feature type="region of interest" description="Disordered" evidence="1">
    <location>
        <begin position="1"/>
        <end position="24"/>
    </location>
</feature>
<comment type="caution">
    <text evidence="2">The sequence shown here is derived from an EMBL/GenBank/DDBJ whole genome shotgun (WGS) entry which is preliminary data.</text>
</comment>
<organism evidence="2 3">
    <name type="scientific">Nocardia macrotermitis</name>
    <dbReference type="NCBI Taxonomy" id="2585198"/>
    <lineage>
        <taxon>Bacteria</taxon>
        <taxon>Bacillati</taxon>
        <taxon>Actinomycetota</taxon>
        <taxon>Actinomycetes</taxon>
        <taxon>Mycobacteriales</taxon>
        <taxon>Nocardiaceae</taxon>
        <taxon>Nocardia</taxon>
    </lineage>
</organism>
<dbReference type="EMBL" id="WEGK01000001">
    <property type="protein sequence ID" value="MQY17738.1"/>
    <property type="molecule type" value="Genomic_DNA"/>
</dbReference>
<proteinExistence type="predicted"/>
<accession>A0A7K0CWD5</accession>
<evidence type="ECO:0000256" key="1">
    <source>
        <dbReference type="SAM" id="MobiDB-lite"/>
    </source>
</evidence>
<dbReference type="AlphaFoldDB" id="A0A7K0CWD5"/>
<feature type="compositionally biased region" description="Pro residues" evidence="1">
    <location>
        <begin position="1"/>
        <end position="12"/>
    </location>
</feature>
<name>A0A7K0CWD5_9NOCA</name>
<dbReference type="Proteomes" id="UP000438448">
    <property type="component" value="Unassembled WGS sequence"/>
</dbReference>
<evidence type="ECO:0000313" key="3">
    <source>
        <dbReference type="Proteomes" id="UP000438448"/>
    </source>
</evidence>
<sequence length="88" mass="9104">MPGPNGPRPGVPLPGHHLSGADPAGFADPAVVRARIDELMFELRAGTRETGSAAAESAGAGAEITRRARILEQAHDVLVQALTTVDKI</sequence>
<dbReference type="OrthoDB" id="4569207at2"/>
<protein>
    <submittedName>
        <fullName evidence="2">Uncharacterized protein</fullName>
    </submittedName>
</protein>
<reference evidence="2 3" key="1">
    <citation type="submission" date="2019-10" db="EMBL/GenBank/DDBJ databases">
        <title>Nocardia macrotermitis sp. nov. and Nocardia aurantia sp. nov., isolated from the gut of fungus growing-termite Macrotermes natalensis.</title>
        <authorList>
            <person name="Benndorf R."/>
            <person name="Schwitalla J."/>
            <person name="Martin K."/>
            <person name="De Beer W."/>
            <person name="Kaster A.-K."/>
            <person name="Vollmers J."/>
            <person name="Poulsen M."/>
            <person name="Beemelmanns C."/>
        </authorList>
    </citation>
    <scope>NUCLEOTIDE SEQUENCE [LARGE SCALE GENOMIC DNA]</scope>
    <source>
        <strain evidence="2 3">RB20</strain>
    </source>
</reference>
<gene>
    <name evidence="2" type="ORF">NRB20_08020</name>
</gene>